<evidence type="ECO:0000313" key="2">
    <source>
        <dbReference type="EMBL" id="WKW13537.1"/>
    </source>
</evidence>
<proteinExistence type="predicted"/>
<sequence length="71" mass="7953">MVTRLSERTALVMWIAMVVLCLLALANVALEPTAGAWRGLGVSLLVMGAWFGIWRQRRRTLDGTLDKRSPR</sequence>
<evidence type="ECO:0000313" key="3">
    <source>
        <dbReference type="EMBL" id="WKW16444.1"/>
    </source>
</evidence>
<accession>A0AA49JWW1</accession>
<keyword evidence="1" id="KW-0812">Transmembrane</keyword>
<keyword evidence="1" id="KW-1133">Transmembrane helix</keyword>
<dbReference type="Proteomes" id="UP001229955">
    <property type="component" value="Chromosome"/>
</dbReference>
<dbReference type="EMBL" id="CP130613">
    <property type="protein sequence ID" value="WKW16444.1"/>
    <property type="molecule type" value="Genomic_DNA"/>
</dbReference>
<gene>
    <name evidence="2" type="ORF">Strain138_002860</name>
    <name evidence="3" type="ORF">Strain318_002860</name>
</gene>
<dbReference type="KEGG" id="pspc:Strain318_002860"/>
<dbReference type="AlphaFoldDB" id="A0AA49K2R8"/>
<dbReference type="RefSeq" id="WP_367886385.1">
    <property type="nucleotide sequence ID" value="NZ_CP130612.1"/>
</dbReference>
<evidence type="ECO:0000313" key="4">
    <source>
        <dbReference type="Proteomes" id="UP001229955"/>
    </source>
</evidence>
<protein>
    <submittedName>
        <fullName evidence="3">Uncharacterized protein</fullName>
    </submittedName>
</protein>
<feature type="transmembrane region" description="Helical" evidence="1">
    <location>
        <begin position="12"/>
        <end position="30"/>
    </location>
</feature>
<organism evidence="3 4">
    <name type="scientific">Pseudogemmatithrix spongiicola</name>
    <dbReference type="NCBI Taxonomy" id="3062599"/>
    <lineage>
        <taxon>Bacteria</taxon>
        <taxon>Pseudomonadati</taxon>
        <taxon>Gemmatimonadota</taxon>
        <taxon>Gemmatimonadia</taxon>
        <taxon>Gemmatimonadales</taxon>
        <taxon>Gemmatimonadaceae</taxon>
        <taxon>Pseudogemmatithrix</taxon>
    </lineage>
</organism>
<evidence type="ECO:0000256" key="1">
    <source>
        <dbReference type="SAM" id="Phobius"/>
    </source>
</evidence>
<accession>A0AA49K2R8</accession>
<keyword evidence="1" id="KW-0472">Membrane</keyword>
<keyword evidence="4" id="KW-1185">Reference proteome</keyword>
<reference evidence="3" key="1">
    <citation type="submission" date="2023-07" db="EMBL/GenBank/DDBJ databases">
        <authorList>
            <person name="Haufschild T."/>
            <person name="Kallscheuer N."/>
            <person name="Hammer J."/>
            <person name="Kohn T."/>
            <person name="Kabuu M."/>
            <person name="Jogler M."/>
            <person name="Wohfarth N."/>
            <person name="Heuer A."/>
            <person name="Rohde M."/>
            <person name="van Teeseling M.C.F."/>
            <person name="Jogler C."/>
        </authorList>
    </citation>
    <scope>NUCLEOTIDE SEQUENCE</scope>
    <source>
        <strain evidence="2">Strain 138</strain>
        <strain evidence="3">Strain 318</strain>
    </source>
</reference>
<feature type="transmembrane region" description="Helical" evidence="1">
    <location>
        <begin position="36"/>
        <end position="54"/>
    </location>
</feature>
<name>A0AA49K2R8_9BACT</name>
<dbReference type="EMBL" id="CP130612">
    <property type="protein sequence ID" value="WKW13537.1"/>
    <property type="molecule type" value="Genomic_DNA"/>
</dbReference>